<dbReference type="Proteomes" id="UP000319411">
    <property type="component" value="Chromosome"/>
</dbReference>
<evidence type="ECO:0008006" key="6">
    <source>
        <dbReference type="Google" id="ProtNLM"/>
    </source>
</evidence>
<feature type="region of interest" description="Disordered" evidence="3">
    <location>
        <begin position="654"/>
        <end position="702"/>
    </location>
</feature>
<evidence type="ECO:0000313" key="4">
    <source>
        <dbReference type="EMBL" id="QDY41033.1"/>
    </source>
</evidence>
<dbReference type="GO" id="GO:0008713">
    <property type="term" value="F:ADP-heptose-lipopolysaccharide heptosyltransferase activity"/>
    <property type="evidence" value="ECO:0007669"/>
    <property type="project" value="TreeGrafter"/>
</dbReference>
<gene>
    <name evidence="4" type="ORF">D8B20_03575</name>
</gene>
<evidence type="ECO:0000256" key="1">
    <source>
        <dbReference type="ARBA" id="ARBA00022676"/>
    </source>
</evidence>
<dbReference type="GO" id="GO:0009244">
    <property type="term" value="P:lipopolysaccharide core region biosynthetic process"/>
    <property type="evidence" value="ECO:0007669"/>
    <property type="project" value="TreeGrafter"/>
</dbReference>
<feature type="compositionally biased region" description="Basic and acidic residues" evidence="3">
    <location>
        <begin position="669"/>
        <end position="687"/>
    </location>
</feature>
<dbReference type="SUPFAM" id="SSF53756">
    <property type="entry name" value="UDP-Glycosyltransferase/glycogen phosphorylase"/>
    <property type="match status" value="1"/>
</dbReference>
<keyword evidence="2" id="KW-0808">Transferase</keyword>
<accession>A0A518XA13</accession>
<dbReference type="InterPro" id="IPR051199">
    <property type="entry name" value="LPS_LOS_Heptosyltrfase"/>
</dbReference>
<dbReference type="AlphaFoldDB" id="A0A518XA13"/>
<reference evidence="4 5" key="1">
    <citation type="submission" date="2018-10" db="EMBL/GenBank/DDBJ databases">
        <title>Genome Sequencing of Pantoea dispersa DSM 32899.</title>
        <authorList>
            <person name="Nawrath M."/>
            <person name="Ottenheim C."/>
            <person name="Wilm A."/>
            <person name="Zimmermann W."/>
            <person name="Wu J.C."/>
        </authorList>
    </citation>
    <scope>NUCLEOTIDE SEQUENCE [LARGE SCALE GENOMIC DNA]</scope>
    <source>
        <strain evidence="4 5">DSM 32899</strain>
    </source>
</reference>
<dbReference type="PANTHER" id="PTHR30160">
    <property type="entry name" value="TETRAACYLDISACCHARIDE 4'-KINASE-RELATED"/>
    <property type="match status" value="1"/>
</dbReference>
<evidence type="ECO:0000313" key="5">
    <source>
        <dbReference type="Proteomes" id="UP000319411"/>
    </source>
</evidence>
<name>A0A518XA13_9GAMM</name>
<dbReference type="Gene3D" id="3.40.50.11120">
    <property type="entry name" value="Sialyltransferase, N-terminal GT-B Rossman nucleotide-binding domain"/>
    <property type="match status" value="1"/>
</dbReference>
<dbReference type="Gene3D" id="3.40.50.2000">
    <property type="entry name" value="Glycogen Phosphorylase B"/>
    <property type="match status" value="1"/>
</dbReference>
<keyword evidence="5" id="KW-1185">Reference proteome</keyword>
<sequence>MAVTLNIYHLQAGWSRLLMLAHYLKTRNKPSVIHVIIADDFTLNQRLLTAADTLFIERNEHYPAQLSQCLRMLRQRYAIGQIALHCEERTLFTTLAALLSPLPAARMPPPVELHLYDSHPDCATARQRWLQQPLRARLHQLNREEEQLRFWLSQPEQPVSYQGCHHSHLVWQRFFTTRRYWLGNPSPDDLPLPEEIQPTLKPLSLRSAPALTSSERLLLCQLMMMDRQTIALLLNPESRVQWHYDAQTTAWFKPASVLSSLHAQAKNQGLQLVQSCAANLTRIHRTEHGVVLPWWIAPVVAELFPRNDDGPAMQPLPLRPEPWIIFMDASMGDLLFLLGCLPAFCAQHPGEIVIFTAAAWLPLTLRCRWVDAAFSLDDLPHHADMLKRAVIHQRVIHSIDWQVVLAPEHMQAAISKRLRTPYSAQQQQLQLTRHPEEQQKVADFIHAHQLQAQKVVLLHPNIGAANRTWPVSHWVALSEIFLQQGWQVVLIGSNHNKYKEKVMPAWQGPAVINAIDLFSPTETIALMDRCDLLVSNDSGPVAMAAASHIAVCALYSVIPGEYRIPIRHGKAGWNACAINVGCQYGQCGGTFLHEPFYQWAGIAPAAPGQSGKAFAEWCPNQDKYRCLTAFTAEQFWQAISEFLGSSDYVSPEQRSADWLSAPQQPDKIGCTEESGHQSGRDLIREGQHATAPVGEDHQPAAE</sequence>
<evidence type="ECO:0000256" key="2">
    <source>
        <dbReference type="ARBA" id="ARBA00022679"/>
    </source>
</evidence>
<evidence type="ECO:0000256" key="3">
    <source>
        <dbReference type="SAM" id="MobiDB-lite"/>
    </source>
</evidence>
<dbReference type="KEGG" id="pdis:D8B20_03575"/>
<dbReference type="OrthoDB" id="6597874at2"/>
<proteinExistence type="predicted"/>
<protein>
    <recommendedName>
        <fullName evidence="6">Glycosyltransferase family 9 protein</fullName>
    </recommendedName>
</protein>
<dbReference type="GO" id="GO:0005829">
    <property type="term" value="C:cytosol"/>
    <property type="evidence" value="ECO:0007669"/>
    <property type="project" value="TreeGrafter"/>
</dbReference>
<dbReference type="CDD" id="cd03789">
    <property type="entry name" value="GT9_LPS_heptosyltransferase"/>
    <property type="match status" value="1"/>
</dbReference>
<dbReference type="EMBL" id="CP032702">
    <property type="protein sequence ID" value="QDY41033.1"/>
    <property type="molecule type" value="Genomic_DNA"/>
</dbReference>
<organism evidence="4 5">
    <name type="scientific">Candidatus Pantoea soli</name>
    <dbReference type="NCBI Taxonomy" id="3098669"/>
    <lineage>
        <taxon>Bacteria</taxon>
        <taxon>Pseudomonadati</taxon>
        <taxon>Pseudomonadota</taxon>
        <taxon>Gammaproteobacteria</taxon>
        <taxon>Enterobacterales</taxon>
        <taxon>Erwiniaceae</taxon>
        <taxon>Pantoea</taxon>
    </lineage>
</organism>
<dbReference type="InterPro" id="IPR002201">
    <property type="entry name" value="Glyco_trans_9"/>
</dbReference>
<keyword evidence="1" id="KW-0328">Glycosyltransferase</keyword>
<dbReference type="InterPro" id="IPR043078">
    <property type="entry name" value="Sialyltransferase_N"/>
</dbReference>
<dbReference type="Pfam" id="PF01075">
    <property type="entry name" value="Glyco_transf_9"/>
    <property type="match status" value="1"/>
</dbReference>